<sequence length="144" mass="15498">MEADHQRPEPKRRKILKQPARRTASSSQRGKDATSTSSLTVNSSFRTVSSSQRGKDATSTSSLTVNSSFRTVSSSQRGKDATSTSSLTVPGAQISDTNFRIQQAKNFAVAQAQQDGCMGSFKTFDSQYGNFLVPVVPSRAELTG</sequence>
<feature type="compositionally biased region" description="Polar residues" evidence="1">
    <location>
        <begin position="23"/>
        <end position="93"/>
    </location>
</feature>
<dbReference type="EMBL" id="AWUE01022434">
    <property type="protein sequence ID" value="OMO58316.1"/>
    <property type="molecule type" value="Genomic_DNA"/>
</dbReference>
<reference evidence="3" key="1">
    <citation type="submission" date="2013-09" db="EMBL/GenBank/DDBJ databases">
        <title>Corchorus olitorius genome sequencing.</title>
        <authorList>
            <person name="Alam M."/>
            <person name="Haque M.S."/>
            <person name="Islam M.S."/>
            <person name="Emdad E.M."/>
            <person name="Islam M.M."/>
            <person name="Ahmed B."/>
            <person name="Halim A."/>
            <person name="Hossen Q.M.M."/>
            <person name="Hossain M.Z."/>
            <person name="Ahmed R."/>
            <person name="Khan M.M."/>
            <person name="Islam R."/>
            <person name="Rashid M.M."/>
            <person name="Khan S.A."/>
            <person name="Rahman M.S."/>
            <person name="Alam M."/>
            <person name="Yahiya A.S."/>
            <person name="Khan M.S."/>
            <person name="Azam M.S."/>
            <person name="Haque T."/>
            <person name="Lashkar M.Z.H."/>
            <person name="Akhand A.I."/>
            <person name="Morshed G."/>
            <person name="Roy S."/>
            <person name="Uddin K.S."/>
            <person name="Rabeya T."/>
            <person name="Hossain A.S."/>
            <person name="Chowdhury A."/>
            <person name="Snigdha A.R."/>
            <person name="Mortoza M.S."/>
            <person name="Matin S.A."/>
            <person name="Hoque S.M.E."/>
            <person name="Islam M.K."/>
            <person name="Roy D.K."/>
            <person name="Haider R."/>
            <person name="Moosa M.M."/>
            <person name="Elias S.M."/>
            <person name="Hasan A.M."/>
            <person name="Jahan S."/>
            <person name="Shafiuddin M."/>
            <person name="Mahmood N."/>
            <person name="Shommy N.S."/>
        </authorList>
    </citation>
    <scope>NUCLEOTIDE SEQUENCE [LARGE SCALE GENOMIC DNA]</scope>
    <source>
        <strain evidence="3">cv. O-4</strain>
    </source>
</reference>
<accession>A0A1R3GJR0</accession>
<gene>
    <name evidence="2" type="ORF">COLO4_34733</name>
</gene>
<evidence type="ECO:0000313" key="2">
    <source>
        <dbReference type="EMBL" id="OMO58316.1"/>
    </source>
</evidence>
<dbReference type="AlphaFoldDB" id="A0A1R3GJR0"/>
<evidence type="ECO:0000256" key="1">
    <source>
        <dbReference type="SAM" id="MobiDB-lite"/>
    </source>
</evidence>
<name>A0A1R3GJR0_9ROSI</name>
<dbReference type="PANTHER" id="PTHR48205:SF1">
    <property type="entry name" value="OS01G0742766 PROTEIN"/>
    <property type="match status" value="1"/>
</dbReference>
<keyword evidence="3" id="KW-1185">Reference proteome</keyword>
<dbReference type="OrthoDB" id="1938885at2759"/>
<comment type="caution">
    <text evidence="2">The sequence shown here is derived from an EMBL/GenBank/DDBJ whole genome shotgun (WGS) entry which is preliminary data.</text>
</comment>
<protein>
    <submittedName>
        <fullName evidence="2">Uncharacterized protein</fullName>
    </submittedName>
</protein>
<organism evidence="2 3">
    <name type="scientific">Corchorus olitorius</name>
    <dbReference type="NCBI Taxonomy" id="93759"/>
    <lineage>
        <taxon>Eukaryota</taxon>
        <taxon>Viridiplantae</taxon>
        <taxon>Streptophyta</taxon>
        <taxon>Embryophyta</taxon>
        <taxon>Tracheophyta</taxon>
        <taxon>Spermatophyta</taxon>
        <taxon>Magnoliopsida</taxon>
        <taxon>eudicotyledons</taxon>
        <taxon>Gunneridae</taxon>
        <taxon>Pentapetalae</taxon>
        <taxon>rosids</taxon>
        <taxon>malvids</taxon>
        <taxon>Malvales</taxon>
        <taxon>Malvaceae</taxon>
        <taxon>Grewioideae</taxon>
        <taxon>Apeibeae</taxon>
        <taxon>Corchorus</taxon>
    </lineage>
</organism>
<dbReference type="Proteomes" id="UP000187203">
    <property type="component" value="Unassembled WGS sequence"/>
</dbReference>
<dbReference type="PANTHER" id="PTHR48205">
    <property type="entry name" value="OS01G0742766 PROTEIN"/>
    <property type="match status" value="1"/>
</dbReference>
<feature type="region of interest" description="Disordered" evidence="1">
    <location>
        <begin position="1"/>
        <end position="93"/>
    </location>
</feature>
<proteinExistence type="predicted"/>
<feature type="compositionally biased region" description="Basic residues" evidence="1">
    <location>
        <begin position="10"/>
        <end position="20"/>
    </location>
</feature>
<evidence type="ECO:0000313" key="3">
    <source>
        <dbReference type="Proteomes" id="UP000187203"/>
    </source>
</evidence>